<evidence type="ECO:0000256" key="4">
    <source>
        <dbReference type="ARBA" id="ARBA00022692"/>
    </source>
</evidence>
<dbReference type="EMBL" id="JASPKZ010004587">
    <property type="protein sequence ID" value="KAJ9589920.1"/>
    <property type="molecule type" value="Genomic_DNA"/>
</dbReference>
<evidence type="ECO:0000256" key="3">
    <source>
        <dbReference type="ARBA" id="ARBA00022448"/>
    </source>
</evidence>
<dbReference type="PANTHER" id="PTHR45624">
    <property type="entry name" value="MITOCHONDRIAL BASIC AMINO ACIDS TRANSPORTER-RELATED"/>
    <property type="match status" value="1"/>
</dbReference>
<feature type="non-terminal residue" evidence="11">
    <location>
        <position position="1"/>
    </location>
</feature>
<evidence type="ECO:0000256" key="10">
    <source>
        <dbReference type="RuleBase" id="RU000488"/>
    </source>
</evidence>
<dbReference type="InterPro" id="IPR018108">
    <property type="entry name" value="MCP_transmembrane"/>
</dbReference>
<evidence type="ECO:0000256" key="5">
    <source>
        <dbReference type="ARBA" id="ARBA00022737"/>
    </source>
</evidence>
<keyword evidence="8 9" id="KW-0472">Membrane</keyword>
<dbReference type="SUPFAM" id="SSF103506">
    <property type="entry name" value="Mitochondrial carrier"/>
    <property type="match status" value="1"/>
</dbReference>
<evidence type="ECO:0000256" key="7">
    <source>
        <dbReference type="ARBA" id="ARBA00023128"/>
    </source>
</evidence>
<sequence length="78" mass="8476">MDLPVFSSCDFIAGWGGGICGLLIGHPLDTIKVRQQTFEKASGLHIFIKTFKFEGVYGFYKGMAAPLVTAGVLNSLFF</sequence>
<evidence type="ECO:0000313" key="12">
    <source>
        <dbReference type="Proteomes" id="UP001233999"/>
    </source>
</evidence>
<dbReference type="PANTHER" id="PTHR45624:SF10">
    <property type="entry name" value="SLC (SOLUTE CARRIER) HOMOLOG"/>
    <property type="match status" value="1"/>
</dbReference>
<dbReference type="Proteomes" id="UP001233999">
    <property type="component" value="Unassembled WGS sequence"/>
</dbReference>
<evidence type="ECO:0000256" key="9">
    <source>
        <dbReference type="PROSITE-ProRule" id="PRU00282"/>
    </source>
</evidence>
<dbReference type="Pfam" id="PF00153">
    <property type="entry name" value="Mito_carr"/>
    <property type="match status" value="1"/>
</dbReference>
<proteinExistence type="inferred from homology"/>
<evidence type="ECO:0008006" key="13">
    <source>
        <dbReference type="Google" id="ProtNLM"/>
    </source>
</evidence>
<keyword evidence="6" id="KW-1133">Transmembrane helix</keyword>
<accession>A0AAD8A0L5</accession>
<evidence type="ECO:0000256" key="1">
    <source>
        <dbReference type="ARBA" id="ARBA00004225"/>
    </source>
</evidence>
<dbReference type="GO" id="GO:0031966">
    <property type="term" value="C:mitochondrial membrane"/>
    <property type="evidence" value="ECO:0007669"/>
    <property type="project" value="UniProtKB-SubCell"/>
</dbReference>
<dbReference type="Gene3D" id="1.50.40.10">
    <property type="entry name" value="Mitochondrial carrier domain"/>
    <property type="match status" value="1"/>
</dbReference>
<keyword evidence="5" id="KW-0677">Repeat</keyword>
<name>A0AAD8A0L5_DIPPU</name>
<dbReference type="AlphaFoldDB" id="A0AAD8A0L5"/>
<dbReference type="GO" id="GO:0022857">
    <property type="term" value="F:transmembrane transporter activity"/>
    <property type="evidence" value="ECO:0007669"/>
    <property type="project" value="TreeGrafter"/>
</dbReference>
<dbReference type="InterPro" id="IPR050567">
    <property type="entry name" value="Mitochondrial_Carrier"/>
</dbReference>
<comment type="similarity">
    <text evidence="2 10">Belongs to the mitochondrial carrier (TC 2.A.29) family.</text>
</comment>
<evidence type="ECO:0000256" key="6">
    <source>
        <dbReference type="ARBA" id="ARBA00022989"/>
    </source>
</evidence>
<evidence type="ECO:0000256" key="8">
    <source>
        <dbReference type="ARBA" id="ARBA00023136"/>
    </source>
</evidence>
<comment type="caution">
    <text evidence="11">The sequence shown here is derived from an EMBL/GenBank/DDBJ whole genome shotgun (WGS) entry which is preliminary data.</text>
</comment>
<dbReference type="PROSITE" id="PS50920">
    <property type="entry name" value="SOLCAR"/>
    <property type="match status" value="1"/>
</dbReference>
<gene>
    <name evidence="11" type="ORF">L9F63_016981</name>
</gene>
<comment type="subcellular location">
    <subcellularLocation>
        <location evidence="1">Mitochondrion membrane</location>
        <topology evidence="1">Multi-pass membrane protein</topology>
    </subcellularLocation>
</comment>
<keyword evidence="7" id="KW-0496">Mitochondrion</keyword>
<reference evidence="11" key="1">
    <citation type="journal article" date="2023" name="IScience">
        <title>Live-bearing cockroach genome reveals convergent evolutionary mechanisms linked to viviparity in insects and beyond.</title>
        <authorList>
            <person name="Fouks B."/>
            <person name="Harrison M.C."/>
            <person name="Mikhailova A.A."/>
            <person name="Marchal E."/>
            <person name="English S."/>
            <person name="Carruthers M."/>
            <person name="Jennings E.C."/>
            <person name="Chiamaka E.L."/>
            <person name="Frigard R.A."/>
            <person name="Pippel M."/>
            <person name="Attardo G.M."/>
            <person name="Benoit J.B."/>
            <person name="Bornberg-Bauer E."/>
            <person name="Tobe S.S."/>
        </authorList>
    </citation>
    <scope>NUCLEOTIDE SEQUENCE</scope>
    <source>
        <strain evidence="11">Stay&amp;Tobe</strain>
    </source>
</reference>
<evidence type="ECO:0000313" key="11">
    <source>
        <dbReference type="EMBL" id="KAJ9589920.1"/>
    </source>
</evidence>
<keyword evidence="4 9" id="KW-0812">Transmembrane</keyword>
<keyword evidence="3 10" id="KW-0813">Transport</keyword>
<dbReference type="InterPro" id="IPR023395">
    <property type="entry name" value="MCP_dom_sf"/>
</dbReference>
<evidence type="ECO:0000256" key="2">
    <source>
        <dbReference type="ARBA" id="ARBA00006375"/>
    </source>
</evidence>
<reference evidence="11" key="2">
    <citation type="submission" date="2023-05" db="EMBL/GenBank/DDBJ databases">
        <authorList>
            <person name="Fouks B."/>
        </authorList>
    </citation>
    <scope>NUCLEOTIDE SEQUENCE</scope>
    <source>
        <strain evidence="11">Stay&amp;Tobe</strain>
        <tissue evidence="11">Testes</tissue>
    </source>
</reference>
<keyword evidence="12" id="KW-1185">Reference proteome</keyword>
<feature type="repeat" description="Solcar" evidence="9">
    <location>
        <begin position="5"/>
        <end position="78"/>
    </location>
</feature>
<protein>
    <recommendedName>
        <fullName evidence="13">Mitochondrial carrier protein</fullName>
    </recommendedName>
</protein>
<organism evidence="11 12">
    <name type="scientific">Diploptera punctata</name>
    <name type="common">Pacific beetle cockroach</name>
    <dbReference type="NCBI Taxonomy" id="6984"/>
    <lineage>
        <taxon>Eukaryota</taxon>
        <taxon>Metazoa</taxon>
        <taxon>Ecdysozoa</taxon>
        <taxon>Arthropoda</taxon>
        <taxon>Hexapoda</taxon>
        <taxon>Insecta</taxon>
        <taxon>Pterygota</taxon>
        <taxon>Neoptera</taxon>
        <taxon>Polyneoptera</taxon>
        <taxon>Dictyoptera</taxon>
        <taxon>Blattodea</taxon>
        <taxon>Blaberoidea</taxon>
        <taxon>Blaberidae</taxon>
        <taxon>Diplopterinae</taxon>
        <taxon>Diploptera</taxon>
    </lineage>
</organism>